<dbReference type="SMART" id="SM00387">
    <property type="entry name" value="HATPase_c"/>
    <property type="match status" value="1"/>
</dbReference>
<dbReference type="Pfam" id="PF00512">
    <property type="entry name" value="HisKA"/>
    <property type="match status" value="1"/>
</dbReference>
<sequence length="437" mass="50209">MLNKLRLNLTLLNTIVLVIILLAISIFLYFTMQINLANTVDRELALAAEQLNTYIDYFDDLQEGYPNDPEKDQEYNDFIQKLLNENITTVVWDEEFNVLRSSIYLQLPNNILNDLIKYTFQNDNLGGDAVSYNYDIIDLSIHTNAYANRNGELRVVQTVKNMSAEVGFLDWLFQFLIIAMVIGVTLSFVGGYILSGRTIVPIRKSIQKQQEFVANVSHELRTPIAVVLTNLDVVKSAPKEPVEDQMVWLDNAYDETKRMEKVVGDLLFLAKADAGQLNLEKEYLDLSYLITNTSERLMPLAAKKNISIYNTIDERTRLYADKMRLTQLVIILLDNAIKYSLENTTITISTKEERGLYQLRFKDQGVGIPVEDLDKVYERFYRADKARSREMGGTGLGLSIAKWIADEHDWRLEISSEAGQGTMVRLWIPRENIRMEE</sequence>
<evidence type="ECO:0000256" key="9">
    <source>
        <dbReference type="SAM" id="Phobius"/>
    </source>
</evidence>
<dbReference type="CDD" id="cd00075">
    <property type="entry name" value="HATPase"/>
    <property type="match status" value="1"/>
</dbReference>
<dbReference type="EMBL" id="CP071444">
    <property type="protein sequence ID" value="QSX08058.1"/>
    <property type="molecule type" value="Genomic_DNA"/>
</dbReference>
<evidence type="ECO:0000313" key="11">
    <source>
        <dbReference type="EMBL" id="QSX08058.1"/>
    </source>
</evidence>
<dbReference type="Gene3D" id="1.10.287.130">
    <property type="match status" value="1"/>
</dbReference>
<dbReference type="PANTHER" id="PTHR45453:SF1">
    <property type="entry name" value="PHOSPHATE REGULON SENSOR PROTEIN PHOR"/>
    <property type="match status" value="1"/>
</dbReference>
<feature type="transmembrane region" description="Helical" evidence="9">
    <location>
        <begin position="7"/>
        <end position="30"/>
    </location>
</feature>
<dbReference type="PROSITE" id="PS50109">
    <property type="entry name" value="HIS_KIN"/>
    <property type="match status" value="1"/>
</dbReference>
<dbReference type="EC" id="2.7.13.3" evidence="3"/>
<evidence type="ECO:0000256" key="2">
    <source>
        <dbReference type="ARBA" id="ARBA00004370"/>
    </source>
</evidence>
<dbReference type="InterPro" id="IPR050351">
    <property type="entry name" value="BphY/WalK/GraS-like"/>
</dbReference>
<keyword evidence="6 11" id="KW-0418">Kinase</keyword>
<keyword evidence="9" id="KW-1133">Transmembrane helix</keyword>
<dbReference type="GO" id="GO:0000155">
    <property type="term" value="F:phosphorelay sensor kinase activity"/>
    <property type="evidence" value="ECO:0007669"/>
    <property type="project" value="InterPro"/>
</dbReference>
<dbReference type="FunFam" id="3.30.565.10:FF:000006">
    <property type="entry name" value="Sensor histidine kinase WalK"/>
    <property type="match status" value="1"/>
</dbReference>
<dbReference type="InterPro" id="IPR003661">
    <property type="entry name" value="HisK_dim/P_dom"/>
</dbReference>
<keyword evidence="4" id="KW-0597">Phosphoprotein</keyword>
<evidence type="ECO:0000256" key="3">
    <source>
        <dbReference type="ARBA" id="ARBA00012438"/>
    </source>
</evidence>
<keyword evidence="7" id="KW-0902">Two-component regulatory system</keyword>
<evidence type="ECO:0000256" key="5">
    <source>
        <dbReference type="ARBA" id="ARBA00022679"/>
    </source>
</evidence>
<dbReference type="AlphaFoldDB" id="A0A974XGU4"/>
<dbReference type="SUPFAM" id="SSF47384">
    <property type="entry name" value="Homodimeric domain of signal transducing histidine kinase"/>
    <property type="match status" value="1"/>
</dbReference>
<evidence type="ECO:0000259" key="10">
    <source>
        <dbReference type="PROSITE" id="PS50109"/>
    </source>
</evidence>
<dbReference type="InterPro" id="IPR005467">
    <property type="entry name" value="His_kinase_dom"/>
</dbReference>
<proteinExistence type="predicted"/>
<dbReference type="SUPFAM" id="SSF55874">
    <property type="entry name" value="ATPase domain of HSP90 chaperone/DNA topoisomerase II/histidine kinase"/>
    <property type="match status" value="1"/>
</dbReference>
<dbReference type="InterPro" id="IPR036097">
    <property type="entry name" value="HisK_dim/P_sf"/>
</dbReference>
<dbReference type="GO" id="GO:0005886">
    <property type="term" value="C:plasma membrane"/>
    <property type="evidence" value="ECO:0007669"/>
    <property type="project" value="TreeGrafter"/>
</dbReference>
<dbReference type="InterPro" id="IPR004358">
    <property type="entry name" value="Sig_transdc_His_kin-like_C"/>
</dbReference>
<dbReference type="SMART" id="SM00388">
    <property type="entry name" value="HisKA"/>
    <property type="match status" value="1"/>
</dbReference>
<keyword evidence="12" id="KW-1185">Reference proteome</keyword>
<evidence type="ECO:0000256" key="6">
    <source>
        <dbReference type="ARBA" id="ARBA00022777"/>
    </source>
</evidence>
<feature type="domain" description="Histidine kinase" evidence="10">
    <location>
        <begin position="215"/>
        <end position="432"/>
    </location>
</feature>
<dbReference type="InterPro" id="IPR036890">
    <property type="entry name" value="HATPase_C_sf"/>
</dbReference>
<dbReference type="KEGG" id="alka:J0B03_09640"/>
<evidence type="ECO:0000256" key="8">
    <source>
        <dbReference type="ARBA" id="ARBA00023136"/>
    </source>
</evidence>
<feature type="transmembrane region" description="Helical" evidence="9">
    <location>
        <begin position="171"/>
        <end position="194"/>
    </location>
</feature>
<dbReference type="InterPro" id="IPR003594">
    <property type="entry name" value="HATPase_dom"/>
</dbReference>
<evidence type="ECO:0000256" key="1">
    <source>
        <dbReference type="ARBA" id="ARBA00000085"/>
    </source>
</evidence>
<dbReference type="Pfam" id="PF02518">
    <property type="entry name" value="HATPase_c"/>
    <property type="match status" value="1"/>
</dbReference>
<dbReference type="CDD" id="cd00082">
    <property type="entry name" value="HisKA"/>
    <property type="match status" value="1"/>
</dbReference>
<keyword evidence="9" id="KW-0812">Transmembrane</keyword>
<dbReference type="FunFam" id="1.10.287.130:FF:000001">
    <property type="entry name" value="Two-component sensor histidine kinase"/>
    <property type="match status" value="1"/>
</dbReference>
<evidence type="ECO:0000256" key="4">
    <source>
        <dbReference type="ARBA" id="ARBA00022553"/>
    </source>
</evidence>
<dbReference type="GO" id="GO:0016036">
    <property type="term" value="P:cellular response to phosphate starvation"/>
    <property type="evidence" value="ECO:0007669"/>
    <property type="project" value="TreeGrafter"/>
</dbReference>
<comment type="subcellular location">
    <subcellularLocation>
        <location evidence="2">Membrane</location>
    </subcellularLocation>
</comment>
<reference evidence="11" key="1">
    <citation type="submission" date="2021-03" db="EMBL/GenBank/DDBJ databases">
        <title>Alkalibacter marinus sp. nov., isolated from tidal flat sediment.</title>
        <authorList>
            <person name="Namirimu T."/>
            <person name="Yang J.-A."/>
            <person name="Yang S.-H."/>
            <person name="Kim Y.-J."/>
            <person name="Kwon K.K."/>
        </authorList>
    </citation>
    <scope>NUCLEOTIDE SEQUENCE</scope>
    <source>
        <strain evidence="11">ES005</strain>
    </source>
</reference>
<gene>
    <name evidence="11" type="ORF">J0B03_09640</name>
</gene>
<dbReference type="RefSeq" id="WP_207299400.1">
    <property type="nucleotide sequence ID" value="NZ_CP071444.1"/>
</dbReference>
<name>A0A974XGU4_9FIRM</name>
<keyword evidence="5" id="KW-0808">Transferase</keyword>
<dbReference type="Proteomes" id="UP000663499">
    <property type="component" value="Chromosome"/>
</dbReference>
<dbReference type="GO" id="GO:0004721">
    <property type="term" value="F:phosphoprotein phosphatase activity"/>
    <property type="evidence" value="ECO:0007669"/>
    <property type="project" value="TreeGrafter"/>
</dbReference>
<accession>A0A974XGU4</accession>
<comment type="catalytic activity">
    <reaction evidence="1">
        <text>ATP + protein L-histidine = ADP + protein N-phospho-L-histidine.</text>
        <dbReference type="EC" id="2.7.13.3"/>
    </reaction>
</comment>
<evidence type="ECO:0000313" key="12">
    <source>
        <dbReference type="Proteomes" id="UP000663499"/>
    </source>
</evidence>
<keyword evidence="8 9" id="KW-0472">Membrane</keyword>
<dbReference type="PRINTS" id="PR00344">
    <property type="entry name" value="BCTRLSENSOR"/>
</dbReference>
<evidence type="ECO:0000256" key="7">
    <source>
        <dbReference type="ARBA" id="ARBA00023012"/>
    </source>
</evidence>
<protein>
    <recommendedName>
        <fullName evidence="3">histidine kinase</fullName>
        <ecNumber evidence="3">2.7.13.3</ecNumber>
    </recommendedName>
</protein>
<dbReference type="Gene3D" id="3.30.565.10">
    <property type="entry name" value="Histidine kinase-like ATPase, C-terminal domain"/>
    <property type="match status" value="1"/>
</dbReference>
<dbReference type="PANTHER" id="PTHR45453">
    <property type="entry name" value="PHOSPHATE REGULON SENSOR PROTEIN PHOR"/>
    <property type="match status" value="1"/>
</dbReference>
<organism evidence="11 12">
    <name type="scientific">Alkalibacter rhizosphaerae</name>
    <dbReference type="NCBI Taxonomy" id="2815577"/>
    <lineage>
        <taxon>Bacteria</taxon>
        <taxon>Bacillati</taxon>
        <taxon>Bacillota</taxon>
        <taxon>Clostridia</taxon>
        <taxon>Eubacteriales</taxon>
        <taxon>Eubacteriaceae</taxon>
        <taxon>Alkalibacter</taxon>
    </lineage>
</organism>